<dbReference type="AlphaFoldDB" id="A0AAV9WRU4"/>
<name>A0AAV9WRU4_9PEZI</name>
<keyword evidence="3" id="KW-1185">Reference proteome</keyword>
<comment type="caution">
    <text evidence="2">The sequence shown here is derived from an EMBL/GenBank/DDBJ whole genome shotgun (WGS) entry which is preliminary data.</text>
</comment>
<accession>A0AAV9WRU4</accession>
<keyword evidence="1" id="KW-0732">Signal</keyword>
<evidence type="ECO:0000313" key="2">
    <source>
        <dbReference type="EMBL" id="KAK6524075.1"/>
    </source>
</evidence>
<gene>
    <name evidence="2" type="ORF">TWF694_005738</name>
</gene>
<protein>
    <submittedName>
        <fullName evidence="2">Uncharacterized protein</fullName>
    </submittedName>
</protein>
<dbReference type="Proteomes" id="UP001365542">
    <property type="component" value="Unassembled WGS sequence"/>
</dbReference>
<sequence>MMVTFNPILAVLSFSLVLVGSLVRAATVVVPPAGSLSQSYQHPVIRDTTSTYNVSFESDEFDSLGDLDWRPLPNPYQALSWSNFRVGANKHFIQYSGGKDAFASIPLDTQKNIIHDSDPSISARYNNSVVDSFGLRSLLFGCALNSGIPVECDVDFFAIDAAGKAIANQTAKFVPPFAHLNSYGRLEAGKAALQSIKFSDQFSKVKEVRFSVKKFTVLFTSEPGKDSAVPSDVNWSNSIFLVLDGVNYVTSMTAAPQRDSPVPTLSHQKRGGKHVTDCFDLDGDITFNSFPLPYKDLFYNGFYRSKHLLGYYKEPCTQKEFNASTGHIYAAGVKPYTDPSASVFPSIGIDYFGSKKKDMSIKSFFIGCEQFVDDNSLLDSGAPCTIGILSLVTQKHGDKPQEVHYQEVSIAKPNTAPPEDTGFEYVELIDGDHVTKVYFVLISGDSKAQSAAIILDNLTYYTRAGRWPQTGNRQAKAPGVPKVDAILQAISQGHERDITSQNDMMNQERIGASIVNETIIQGPMGNFISNNTSQQYEYPSFVSRIRGSGRNDGKAKRNITFTFNTPSNVDTATGIFPLTSNYTKPFDFGAAWKGRSQDAEGNPANNVVYNNITWPFAPVDITRPNFAYAEISWASQGSSNWNDSTARITVAPGSGLKAFTPKSMKSGCYPAILTQEDRDRLKMLNNAFECHFTVVGYKMTFKDEPAQHATDLDVSTWKNWTTTTFPKNFRNVDLLEFHATYASTRNVRIFVDDIVYEES</sequence>
<reference evidence="2 3" key="1">
    <citation type="submission" date="2019-10" db="EMBL/GenBank/DDBJ databases">
        <authorList>
            <person name="Palmer J.M."/>
        </authorList>
    </citation>
    <scope>NUCLEOTIDE SEQUENCE [LARGE SCALE GENOMIC DNA]</scope>
    <source>
        <strain evidence="2 3">TWF694</strain>
    </source>
</reference>
<feature type="chain" id="PRO_5043922921" evidence="1">
    <location>
        <begin position="26"/>
        <end position="759"/>
    </location>
</feature>
<feature type="signal peptide" evidence="1">
    <location>
        <begin position="1"/>
        <end position="25"/>
    </location>
</feature>
<dbReference type="EMBL" id="JAVHJO010000018">
    <property type="protein sequence ID" value="KAK6524075.1"/>
    <property type="molecule type" value="Genomic_DNA"/>
</dbReference>
<evidence type="ECO:0000256" key="1">
    <source>
        <dbReference type="SAM" id="SignalP"/>
    </source>
</evidence>
<proteinExistence type="predicted"/>
<evidence type="ECO:0000313" key="3">
    <source>
        <dbReference type="Proteomes" id="UP001365542"/>
    </source>
</evidence>
<organism evidence="2 3">
    <name type="scientific">Orbilia ellipsospora</name>
    <dbReference type="NCBI Taxonomy" id="2528407"/>
    <lineage>
        <taxon>Eukaryota</taxon>
        <taxon>Fungi</taxon>
        <taxon>Dikarya</taxon>
        <taxon>Ascomycota</taxon>
        <taxon>Pezizomycotina</taxon>
        <taxon>Orbiliomycetes</taxon>
        <taxon>Orbiliales</taxon>
        <taxon>Orbiliaceae</taxon>
        <taxon>Orbilia</taxon>
    </lineage>
</organism>